<dbReference type="SUPFAM" id="SSF141523">
    <property type="entry name" value="L,D-transpeptidase catalytic domain-like"/>
    <property type="match status" value="1"/>
</dbReference>
<dbReference type="InterPro" id="IPR050979">
    <property type="entry name" value="LD-transpeptidase"/>
</dbReference>
<evidence type="ECO:0000256" key="4">
    <source>
        <dbReference type="ARBA" id="ARBA00022984"/>
    </source>
</evidence>
<evidence type="ECO:0000256" key="3">
    <source>
        <dbReference type="ARBA" id="ARBA00022960"/>
    </source>
</evidence>
<dbReference type="AlphaFoldDB" id="A0A532V665"/>
<dbReference type="GO" id="GO:0008360">
    <property type="term" value="P:regulation of cell shape"/>
    <property type="evidence" value="ECO:0007669"/>
    <property type="project" value="UniProtKB-UniRule"/>
</dbReference>
<dbReference type="GO" id="GO:0005576">
    <property type="term" value="C:extracellular region"/>
    <property type="evidence" value="ECO:0007669"/>
    <property type="project" value="TreeGrafter"/>
</dbReference>
<proteinExistence type="predicted"/>
<dbReference type="PROSITE" id="PS52029">
    <property type="entry name" value="LD_TPASE"/>
    <property type="match status" value="1"/>
</dbReference>
<name>A0A532V665_UNCT6</name>
<sequence length="162" mass="17747">MVLVLGADMLNPTTKAKHSRGISIVVKKSLFTLFVYKNGAMIEKYPVALGKNSGDKRKVGDNRTPLGDFTITSIEDSHTWEHDFGDGKGPIPGAYGPWFLRLSTLATETRSGKQWVGIAIHGTHDEASIGTRATEGCIRMHNEDVDSLKRIVDVGTPVRIEK</sequence>
<evidence type="ECO:0000256" key="2">
    <source>
        <dbReference type="ARBA" id="ARBA00022679"/>
    </source>
</evidence>
<evidence type="ECO:0000256" key="6">
    <source>
        <dbReference type="PROSITE-ProRule" id="PRU01373"/>
    </source>
</evidence>
<evidence type="ECO:0000313" key="8">
    <source>
        <dbReference type="EMBL" id="TKJ42696.1"/>
    </source>
</evidence>
<dbReference type="GO" id="GO:0016740">
    <property type="term" value="F:transferase activity"/>
    <property type="evidence" value="ECO:0007669"/>
    <property type="project" value="UniProtKB-KW"/>
</dbReference>
<feature type="domain" description="L,D-TPase catalytic" evidence="7">
    <location>
        <begin position="22"/>
        <end position="161"/>
    </location>
</feature>
<dbReference type="CDD" id="cd16913">
    <property type="entry name" value="YkuD_like"/>
    <property type="match status" value="1"/>
</dbReference>
<reference evidence="8 9" key="1">
    <citation type="submission" date="2017-06" db="EMBL/GenBank/DDBJ databases">
        <title>Novel microbial phyla capable of carbon fixation and sulfur reduction in deep-sea sediments.</title>
        <authorList>
            <person name="Huang J."/>
            <person name="Baker B."/>
            <person name="Wang Y."/>
        </authorList>
    </citation>
    <scope>NUCLEOTIDE SEQUENCE [LARGE SCALE GENOMIC DNA]</scope>
    <source>
        <strain evidence="8">B3_TA06</strain>
    </source>
</reference>
<dbReference type="GO" id="GO:0018104">
    <property type="term" value="P:peptidoglycan-protein cross-linking"/>
    <property type="evidence" value="ECO:0007669"/>
    <property type="project" value="TreeGrafter"/>
</dbReference>
<keyword evidence="5 6" id="KW-0961">Cell wall biogenesis/degradation</keyword>
<dbReference type="InterPro" id="IPR038063">
    <property type="entry name" value="Transpep_catalytic_dom"/>
</dbReference>
<keyword evidence="4 6" id="KW-0573">Peptidoglycan synthesis</keyword>
<evidence type="ECO:0000259" key="7">
    <source>
        <dbReference type="PROSITE" id="PS52029"/>
    </source>
</evidence>
<evidence type="ECO:0000256" key="5">
    <source>
        <dbReference type="ARBA" id="ARBA00023316"/>
    </source>
</evidence>
<evidence type="ECO:0000256" key="1">
    <source>
        <dbReference type="ARBA" id="ARBA00004752"/>
    </source>
</evidence>
<keyword evidence="3 6" id="KW-0133">Cell shape</keyword>
<dbReference type="Proteomes" id="UP000317778">
    <property type="component" value="Unassembled WGS sequence"/>
</dbReference>
<dbReference type="GO" id="GO:0071972">
    <property type="term" value="F:peptidoglycan L,D-transpeptidase activity"/>
    <property type="evidence" value="ECO:0007669"/>
    <property type="project" value="TreeGrafter"/>
</dbReference>
<feature type="active site" description="Nucleophile" evidence="6">
    <location>
        <position position="137"/>
    </location>
</feature>
<dbReference type="Pfam" id="PF03734">
    <property type="entry name" value="YkuD"/>
    <property type="match status" value="1"/>
</dbReference>
<dbReference type="EMBL" id="NJBO01000010">
    <property type="protein sequence ID" value="TKJ42696.1"/>
    <property type="molecule type" value="Genomic_DNA"/>
</dbReference>
<keyword evidence="2" id="KW-0808">Transferase</keyword>
<comment type="caution">
    <text evidence="8">The sequence shown here is derived from an EMBL/GenBank/DDBJ whole genome shotgun (WGS) entry which is preliminary data.</text>
</comment>
<dbReference type="UniPathway" id="UPA00219"/>
<dbReference type="InterPro" id="IPR005490">
    <property type="entry name" value="LD_TPept_cat_dom"/>
</dbReference>
<evidence type="ECO:0000313" key="9">
    <source>
        <dbReference type="Proteomes" id="UP000317778"/>
    </source>
</evidence>
<gene>
    <name evidence="8" type="ORF">CEE36_07250</name>
</gene>
<dbReference type="PANTHER" id="PTHR30582">
    <property type="entry name" value="L,D-TRANSPEPTIDASE"/>
    <property type="match status" value="1"/>
</dbReference>
<accession>A0A532V665</accession>
<organism evidence="8 9">
    <name type="scientific">candidate division TA06 bacterium B3_TA06</name>
    <dbReference type="NCBI Taxonomy" id="2012487"/>
    <lineage>
        <taxon>Bacteria</taxon>
        <taxon>Bacteria division TA06</taxon>
    </lineage>
</organism>
<comment type="pathway">
    <text evidence="1 6">Cell wall biogenesis; peptidoglycan biosynthesis.</text>
</comment>
<protein>
    <recommendedName>
        <fullName evidence="7">L,D-TPase catalytic domain-containing protein</fullName>
    </recommendedName>
</protein>
<dbReference type="GO" id="GO:0071555">
    <property type="term" value="P:cell wall organization"/>
    <property type="evidence" value="ECO:0007669"/>
    <property type="project" value="UniProtKB-UniRule"/>
</dbReference>
<dbReference type="Gene3D" id="2.40.440.10">
    <property type="entry name" value="L,D-transpeptidase catalytic domain-like"/>
    <property type="match status" value="1"/>
</dbReference>
<feature type="active site" description="Proton donor/acceptor" evidence="6">
    <location>
        <position position="121"/>
    </location>
</feature>